<proteinExistence type="predicted"/>
<dbReference type="NCBIfam" id="TIGR04088">
    <property type="entry name" value="cognate_SipW"/>
    <property type="match status" value="1"/>
</dbReference>
<reference evidence="1 2" key="1">
    <citation type="journal article" date="2019" name="Int. J. Syst. Evol. Microbiol.">
        <title>The Global Catalogue of Microorganisms (GCM) 10K type strain sequencing project: providing services to taxonomists for standard genome sequencing and annotation.</title>
        <authorList>
            <consortium name="The Broad Institute Genomics Platform"/>
            <consortium name="The Broad Institute Genome Sequencing Center for Infectious Disease"/>
            <person name="Wu L."/>
            <person name="Ma J."/>
        </authorList>
    </citation>
    <scope>NUCLEOTIDE SEQUENCE [LARGE SCALE GENOMIC DNA]</scope>
    <source>
        <strain evidence="1 2">JCM 14736</strain>
    </source>
</reference>
<accession>A0ABN2L591</accession>
<evidence type="ECO:0000313" key="2">
    <source>
        <dbReference type="Proteomes" id="UP001500851"/>
    </source>
</evidence>
<protein>
    <recommendedName>
        <fullName evidence="3">Ribosomally synthesized peptide with SipW-like signal peptide</fullName>
    </recommendedName>
</protein>
<evidence type="ECO:0008006" key="3">
    <source>
        <dbReference type="Google" id="ProtNLM"/>
    </source>
</evidence>
<comment type="caution">
    <text evidence="1">The sequence shown here is derived from an EMBL/GenBank/DDBJ whole genome shotgun (WGS) entry which is preliminary data.</text>
</comment>
<sequence length="185" mass="18086">MLGIGATATLAAWTDQENAKATLTAGTFALESLVSGGSWTDTTAPAAAAVLPLAATGMMPGTSKAAWIQIRTKAGSGAGTVNLTGVTLATTPADPTVDPNKSFSDALTVRIGTVATTGDCVPSWTGGSLATKVGTLPTGLTPATVGANSTLVAIYCVVVTLPTNAANAAQGGSVTPTWAFTGTSS</sequence>
<dbReference type="InterPro" id="IPR023833">
    <property type="entry name" value="Signal_pept_SipW-depend-type"/>
</dbReference>
<dbReference type="Proteomes" id="UP001500851">
    <property type="component" value="Unassembled WGS sequence"/>
</dbReference>
<organism evidence="1 2">
    <name type="scientific">Leucobacter iarius</name>
    <dbReference type="NCBI Taxonomy" id="333963"/>
    <lineage>
        <taxon>Bacteria</taxon>
        <taxon>Bacillati</taxon>
        <taxon>Actinomycetota</taxon>
        <taxon>Actinomycetes</taxon>
        <taxon>Micrococcales</taxon>
        <taxon>Microbacteriaceae</taxon>
        <taxon>Leucobacter</taxon>
    </lineage>
</organism>
<dbReference type="EMBL" id="BAAAOB010000001">
    <property type="protein sequence ID" value="GAA1775735.1"/>
    <property type="molecule type" value="Genomic_DNA"/>
</dbReference>
<evidence type="ECO:0000313" key="1">
    <source>
        <dbReference type="EMBL" id="GAA1775735.1"/>
    </source>
</evidence>
<keyword evidence="2" id="KW-1185">Reference proteome</keyword>
<gene>
    <name evidence="1" type="ORF">GCM10009768_00230</name>
</gene>
<name>A0ABN2L591_9MICO</name>